<accession>A0A0H5RMM2</accession>
<dbReference type="AlphaFoldDB" id="A0A0H5RMM2"/>
<dbReference type="InterPro" id="IPR029327">
    <property type="entry name" value="HAUS4"/>
</dbReference>
<name>A0A0H5RMM2_9EUKA</name>
<dbReference type="GO" id="GO:0007098">
    <property type="term" value="P:centrosome cycle"/>
    <property type="evidence" value="ECO:0007669"/>
    <property type="project" value="TreeGrafter"/>
</dbReference>
<dbReference type="PANTHER" id="PTHR16219:SF1">
    <property type="entry name" value="HAUS AUGMIN-LIKE COMPLEX SUBUNIT 4"/>
    <property type="match status" value="1"/>
</dbReference>
<reference evidence="1" key="1">
    <citation type="submission" date="2015-04" db="EMBL/GenBank/DDBJ databases">
        <title>The genome sequence of the plant pathogenic Rhizarian Plasmodiophora brassicae reveals insights in its biotrophic life cycle and the origin of chitin synthesis.</title>
        <authorList>
            <person name="Schwelm A."/>
            <person name="Fogelqvist J."/>
            <person name="Knaust A."/>
            <person name="Julke S."/>
            <person name="Lilja T."/>
            <person name="Dhandapani V."/>
            <person name="Bonilla-Rosso G."/>
            <person name="Karlsson M."/>
            <person name="Shevchenko A."/>
            <person name="Choi S.R."/>
            <person name="Kim H.G."/>
            <person name="Park J.Y."/>
            <person name="Lim Y.P."/>
            <person name="Ludwig-Muller J."/>
            <person name="Dixelius C."/>
        </authorList>
    </citation>
    <scope>NUCLEOTIDE SEQUENCE</scope>
    <source>
        <tissue evidence="1">Potato root galls</tissue>
    </source>
</reference>
<dbReference type="Pfam" id="PF14735">
    <property type="entry name" value="HAUS4"/>
    <property type="match status" value="1"/>
</dbReference>
<protein>
    <submittedName>
        <fullName evidence="1">Uncharacterized protein</fullName>
    </submittedName>
</protein>
<organism evidence="1">
    <name type="scientific">Spongospora subterranea</name>
    <dbReference type="NCBI Taxonomy" id="70186"/>
    <lineage>
        <taxon>Eukaryota</taxon>
        <taxon>Sar</taxon>
        <taxon>Rhizaria</taxon>
        <taxon>Endomyxa</taxon>
        <taxon>Phytomyxea</taxon>
        <taxon>Plasmodiophorida</taxon>
        <taxon>Plasmodiophoridae</taxon>
        <taxon>Spongospora</taxon>
    </lineage>
</organism>
<dbReference type="EMBL" id="HACM01009527">
    <property type="protein sequence ID" value="CRZ09969.1"/>
    <property type="molecule type" value="Transcribed_RNA"/>
</dbReference>
<proteinExistence type="predicted"/>
<dbReference type="PANTHER" id="PTHR16219">
    <property type="entry name" value="AUGMIN SUBUNIT 4 FAMILY MEMBER"/>
    <property type="match status" value="1"/>
</dbReference>
<dbReference type="GO" id="GO:0070652">
    <property type="term" value="C:HAUS complex"/>
    <property type="evidence" value="ECO:0007669"/>
    <property type="project" value="InterPro"/>
</dbReference>
<sequence>MSIETILTANEQVIFADRPQLYSLIKRVNDRVRQSDQGLADAQHQLRLAKTGLYKKRLIISALNSTHANLVNEALYESIILPSTSKNDSSSSIKTLRDVQSHVQQLSDQIREYLGLQPGKSISREVERLQARLTKTQEQSVDKTAAIHSMLSIMHDILRKTIDISTELLIVHKLQRQRCMDETLVEILKQRAITFELKLQAMTGRILEDTYTQSSLDALKCIKDILDRDISQKQSEVLLVRNQVAQYEGISEFGAIVKEYAELRKNIAIQKELITQFDACST</sequence>
<evidence type="ECO:0000313" key="1">
    <source>
        <dbReference type="EMBL" id="CRZ09969.1"/>
    </source>
</evidence>
<dbReference type="GO" id="GO:0051225">
    <property type="term" value="P:spindle assembly"/>
    <property type="evidence" value="ECO:0007669"/>
    <property type="project" value="InterPro"/>
</dbReference>
<dbReference type="GO" id="GO:0051011">
    <property type="term" value="F:microtubule minus-end binding"/>
    <property type="evidence" value="ECO:0007669"/>
    <property type="project" value="TreeGrafter"/>
</dbReference>